<accession>A0ABY3G856</accession>
<reference evidence="1 2" key="1">
    <citation type="submission" date="2019-07" db="EMBL/GenBank/DDBJ databases">
        <title>Rapid identification of Enteric Bacteria from Whole Genome Sequences (WGS) using Average Nucleotide Identity (ANI).</title>
        <authorList>
            <person name="Lane C."/>
        </authorList>
    </citation>
    <scope>NUCLEOTIDE SEQUENCE [LARGE SCALE GENOMIC DNA]</scope>
    <source>
        <strain evidence="1 2">2013D-9588</strain>
    </source>
</reference>
<sequence>MGNILHKNDLKQFEISLEEFKKMKLQYSKYSYCSYLVDGSVNGIVADPGIGKSRLTLGFINNILSTNKKKTIHIFDLDQGVSTYINRGYDKFKSTFKDRFQLYNMVELLCIMKVKHSEFIQKLAKIYAVEDLRNEVFIFDSLEGFTENISSNAMVEIMEAMRSLAYRGAIILYLHHTQKSKGTYKGSTTIKSKSDTLFFLENLTDDYTSSTEYFRLYTKGNLGKNRDGDIRELYFSVDKLNLHHLDFPPKEMFNLNLRERLSTETIIGALNKLDDNQNFIKLNESELWKRYYDLAHKNRILDEVYKRRSFNDILKKMVDMNMIKYEKIKKNNAILYYID</sequence>
<evidence type="ECO:0008006" key="3">
    <source>
        <dbReference type="Google" id="ProtNLM"/>
    </source>
</evidence>
<dbReference type="SUPFAM" id="SSF52540">
    <property type="entry name" value="P-loop containing nucleoside triphosphate hydrolases"/>
    <property type="match status" value="1"/>
</dbReference>
<comment type="caution">
    <text evidence="1">The sequence shown here is derived from an EMBL/GenBank/DDBJ whole genome shotgun (WGS) entry which is preliminary data.</text>
</comment>
<protein>
    <recommendedName>
        <fullName evidence="3">AAA family ATPase</fullName>
    </recommendedName>
</protein>
<dbReference type="Proteomes" id="UP000321599">
    <property type="component" value="Unassembled WGS sequence"/>
</dbReference>
<dbReference type="Gene3D" id="3.40.50.300">
    <property type="entry name" value="P-loop containing nucleotide triphosphate hydrolases"/>
    <property type="match status" value="1"/>
</dbReference>
<dbReference type="InterPro" id="IPR027417">
    <property type="entry name" value="P-loop_NTPase"/>
</dbReference>
<evidence type="ECO:0000313" key="2">
    <source>
        <dbReference type="Proteomes" id="UP000321599"/>
    </source>
</evidence>
<name>A0ABY3G856_9BACT</name>
<organism evidence="1 2">
    <name type="scientific">Campylobacter lanienae</name>
    <dbReference type="NCBI Taxonomy" id="75658"/>
    <lineage>
        <taxon>Bacteria</taxon>
        <taxon>Pseudomonadati</taxon>
        <taxon>Campylobacterota</taxon>
        <taxon>Epsilonproteobacteria</taxon>
        <taxon>Campylobacterales</taxon>
        <taxon>Campylobacteraceae</taxon>
        <taxon>Campylobacter</taxon>
    </lineage>
</organism>
<gene>
    <name evidence="1" type="ORF">XK09_04040</name>
</gene>
<keyword evidence="2" id="KW-1185">Reference proteome</keyword>
<proteinExistence type="predicted"/>
<dbReference type="RefSeq" id="WP_147498873.1">
    <property type="nucleotide sequence ID" value="NZ_VOAV01000018.1"/>
</dbReference>
<evidence type="ECO:0000313" key="1">
    <source>
        <dbReference type="EMBL" id="TWO29146.1"/>
    </source>
</evidence>
<dbReference type="EMBL" id="VOAV01000018">
    <property type="protein sequence ID" value="TWO29146.1"/>
    <property type="molecule type" value="Genomic_DNA"/>
</dbReference>